<evidence type="ECO:0000313" key="1">
    <source>
        <dbReference type="EMBL" id="GCL34779.1"/>
    </source>
</evidence>
<dbReference type="InterPro" id="IPR011335">
    <property type="entry name" value="Restrct_endonuc-II-like"/>
</dbReference>
<dbReference type="Pfam" id="PF09194">
    <property type="entry name" value="Endonuc-BsobI"/>
    <property type="match status" value="1"/>
</dbReference>
<accession>A0A479ZQ27</accession>
<dbReference type="EMBL" id="BJCD01000024">
    <property type="protein sequence ID" value="GCL34779.1"/>
    <property type="molecule type" value="Genomic_DNA"/>
</dbReference>
<dbReference type="InterPro" id="IPR015277">
    <property type="entry name" value="Restrct_endonuc_II_AvaI/BsoBI"/>
</dbReference>
<dbReference type="Gene3D" id="1.10.238.90">
    <property type="entry name" value="Restriction endonuclease BsobI, helical domain"/>
    <property type="match status" value="1"/>
</dbReference>
<name>A0A479ZQ27_PLAAG</name>
<sequence length="318" mass="35818">MTPNNPYLQHLTSSDDLITDYQATRSGFVILALEKNRRATPFIEQARTLKLFASQAKMPADLVNITDIQPALLTAAGLSEKAIKYLEIQDKMDAIEGLIKNFLAPAGSNFVEELVFRFLLTRGETLGGTMRNAGGIIAQRKLIRTLISILRISGKSYRWLHSATNQWVQMLEDDSDIELYLKGLSWQNERETRTLIFNRKVTLVGNNVDLCLLNCTPEELTKKEQLPATYIALGELKGGIDPAGADEHWKTARTALERIVIAFSKIELQPYTFFIGAAIAKNMAIEIWHQLETERLENAANLTNDQQIASICRWICHL</sequence>
<dbReference type="Gene3D" id="3.40.91.10">
    <property type="match status" value="1"/>
</dbReference>
<dbReference type="Proteomes" id="UP000299794">
    <property type="component" value="Unassembled WGS sequence"/>
</dbReference>
<dbReference type="CDD" id="cd22315">
    <property type="entry name" value="BsoBI-like"/>
    <property type="match status" value="1"/>
</dbReference>
<organism evidence="1 2">
    <name type="scientific">Planktothrix agardhii CCAP 1459/11A</name>
    <dbReference type="NCBI Taxonomy" id="282420"/>
    <lineage>
        <taxon>Bacteria</taxon>
        <taxon>Bacillati</taxon>
        <taxon>Cyanobacteriota</taxon>
        <taxon>Cyanophyceae</taxon>
        <taxon>Oscillatoriophycideae</taxon>
        <taxon>Oscillatoriales</taxon>
        <taxon>Microcoleaceae</taxon>
        <taxon>Planktothrix</taxon>
    </lineage>
</organism>
<dbReference type="InterPro" id="IPR043091">
    <property type="entry name" value="Restr_endonucII_AvaI/BsoBI_hel"/>
</dbReference>
<comment type="caution">
    <text evidence="1">The sequence shown here is derived from an EMBL/GenBank/DDBJ whole genome shotgun (WGS) entry which is preliminary data.</text>
</comment>
<dbReference type="AlphaFoldDB" id="A0A479ZQ27"/>
<dbReference type="GO" id="GO:0009036">
    <property type="term" value="F:type II site-specific deoxyribonuclease activity"/>
    <property type="evidence" value="ECO:0007669"/>
    <property type="project" value="InterPro"/>
</dbReference>
<dbReference type="GO" id="GO:0003677">
    <property type="term" value="F:DNA binding"/>
    <property type="evidence" value="ECO:0007669"/>
    <property type="project" value="InterPro"/>
</dbReference>
<dbReference type="GO" id="GO:0009307">
    <property type="term" value="P:DNA restriction-modification system"/>
    <property type="evidence" value="ECO:0007669"/>
    <property type="project" value="InterPro"/>
</dbReference>
<proteinExistence type="predicted"/>
<dbReference type="RefSeq" id="WP_201799600.1">
    <property type="nucleotide sequence ID" value="NZ_BJCD01000024.1"/>
</dbReference>
<gene>
    <name evidence="1" type="primary">avaIR</name>
    <name evidence="1" type="ORF">PA905_38280</name>
</gene>
<dbReference type="SUPFAM" id="SSF52980">
    <property type="entry name" value="Restriction endonuclease-like"/>
    <property type="match status" value="1"/>
</dbReference>
<reference evidence="2" key="1">
    <citation type="submission" date="2019-02" db="EMBL/GenBank/DDBJ databases">
        <title>Draft genome sequence of Planktothrix agardhii NIES-905.</title>
        <authorList>
            <person name="Yamaguchi H."/>
            <person name="Suzuki S."/>
            <person name="Kawachi M."/>
        </authorList>
    </citation>
    <scope>NUCLEOTIDE SEQUENCE [LARGE SCALE GENOMIC DNA]</scope>
    <source>
        <strain evidence="2">CCAP 1459/11A</strain>
    </source>
</reference>
<protein>
    <submittedName>
        <fullName evidence="1">Type II site-specific deoxyribonuclease</fullName>
    </submittedName>
</protein>
<evidence type="ECO:0000313" key="2">
    <source>
        <dbReference type="Proteomes" id="UP000299794"/>
    </source>
</evidence>